<accession>W7TRG0</accession>
<evidence type="ECO:0000313" key="3">
    <source>
        <dbReference type="Proteomes" id="UP000019335"/>
    </source>
</evidence>
<feature type="region of interest" description="Disordered" evidence="1">
    <location>
        <begin position="113"/>
        <end position="136"/>
    </location>
</feature>
<sequence>MRRADGKKSPQRKKRIGRAEGGLYIDIRAVGRGGRGGEREGGREGGRCDPVVSARARWRVPGGEEELWHARWGGRGDTGPARMMECTTLPQTGPNLPSGSSLLLTPWSSCARQEVDEGGRGGAEGGRQRRKSSFESRSGRVKELAPFFIFPRRGIAVAYFYKREDDRDRNMKQFDSLSIARDVA</sequence>
<evidence type="ECO:0000313" key="2">
    <source>
        <dbReference type="EMBL" id="EWM23086.1"/>
    </source>
</evidence>
<keyword evidence="3" id="KW-1185">Reference proteome</keyword>
<comment type="caution">
    <text evidence="2">The sequence shown here is derived from an EMBL/GenBank/DDBJ whole genome shotgun (WGS) entry which is preliminary data.</text>
</comment>
<dbReference type="AlphaFoldDB" id="W7TRG0"/>
<name>W7TRG0_9STRA</name>
<dbReference type="EMBL" id="AZIL01001843">
    <property type="protein sequence ID" value="EWM23086.1"/>
    <property type="molecule type" value="Genomic_DNA"/>
</dbReference>
<proteinExistence type="predicted"/>
<organism evidence="2 3">
    <name type="scientific">Nannochloropsis gaditana</name>
    <dbReference type="NCBI Taxonomy" id="72520"/>
    <lineage>
        <taxon>Eukaryota</taxon>
        <taxon>Sar</taxon>
        <taxon>Stramenopiles</taxon>
        <taxon>Ochrophyta</taxon>
        <taxon>Eustigmatophyceae</taxon>
        <taxon>Eustigmatales</taxon>
        <taxon>Monodopsidaceae</taxon>
        <taxon>Nannochloropsis</taxon>
    </lineage>
</organism>
<dbReference type="Proteomes" id="UP000019335">
    <property type="component" value="Chromosome 18"/>
</dbReference>
<protein>
    <submittedName>
        <fullName evidence="2">Uncharacterized protein</fullName>
    </submittedName>
</protein>
<gene>
    <name evidence="2" type="ORF">Naga_100957g2</name>
</gene>
<evidence type="ECO:0000256" key="1">
    <source>
        <dbReference type="SAM" id="MobiDB-lite"/>
    </source>
</evidence>
<feature type="region of interest" description="Disordered" evidence="1">
    <location>
        <begin position="1"/>
        <end position="20"/>
    </location>
</feature>
<reference evidence="2 3" key="1">
    <citation type="journal article" date="2014" name="Mol. Plant">
        <title>Chromosome Scale Genome Assembly and Transcriptome Profiling of Nannochloropsis gaditana in Nitrogen Depletion.</title>
        <authorList>
            <person name="Corteggiani Carpinelli E."/>
            <person name="Telatin A."/>
            <person name="Vitulo N."/>
            <person name="Forcato C."/>
            <person name="D'Angelo M."/>
            <person name="Schiavon R."/>
            <person name="Vezzi A."/>
            <person name="Giacometti G.M."/>
            <person name="Morosinotto T."/>
            <person name="Valle G."/>
        </authorList>
    </citation>
    <scope>NUCLEOTIDE SEQUENCE [LARGE SCALE GENOMIC DNA]</scope>
    <source>
        <strain evidence="2 3">B-31</strain>
    </source>
</reference>